<sequence length="21" mass="2347">MLNQVGQVTTNWCLVSPKRDG</sequence>
<organism evidence="1">
    <name type="scientific">Arundo donax</name>
    <name type="common">Giant reed</name>
    <name type="synonym">Donax arundinaceus</name>
    <dbReference type="NCBI Taxonomy" id="35708"/>
    <lineage>
        <taxon>Eukaryota</taxon>
        <taxon>Viridiplantae</taxon>
        <taxon>Streptophyta</taxon>
        <taxon>Embryophyta</taxon>
        <taxon>Tracheophyta</taxon>
        <taxon>Spermatophyta</taxon>
        <taxon>Magnoliopsida</taxon>
        <taxon>Liliopsida</taxon>
        <taxon>Poales</taxon>
        <taxon>Poaceae</taxon>
        <taxon>PACMAD clade</taxon>
        <taxon>Arundinoideae</taxon>
        <taxon>Arundineae</taxon>
        <taxon>Arundo</taxon>
    </lineage>
</organism>
<dbReference type="AlphaFoldDB" id="A0A0A8Y564"/>
<evidence type="ECO:0000313" key="1">
    <source>
        <dbReference type="EMBL" id="JAD20073.1"/>
    </source>
</evidence>
<reference evidence="1" key="1">
    <citation type="submission" date="2014-09" db="EMBL/GenBank/DDBJ databases">
        <authorList>
            <person name="Magalhaes I.L.F."/>
            <person name="Oliveira U."/>
            <person name="Santos F.R."/>
            <person name="Vidigal T.H.D.A."/>
            <person name="Brescovit A.D."/>
            <person name="Santos A.J."/>
        </authorList>
    </citation>
    <scope>NUCLEOTIDE SEQUENCE</scope>
    <source>
        <tissue evidence="1">Shoot tissue taken approximately 20 cm above the soil surface</tissue>
    </source>
</reference>
<name>A0A0A8Y564_ARUDO</name>
<dbReference type="EMBL" id="GBRH01277822">
    <property type="protein sequence ID" value="JAD20073.1"/>
    <property type="molecule type" value="Transcribed_RNA"/>
</dbReference>
<reference evidence="1" key="2">
    <citation type="journal article" date="2015" name="Data Brief">
        <title>Shoot transcriptome of the giant reed, Arundo donax.</title>
        <authorList>
            <person name="Barrero R.A."/>
            <person name="Guerrero F.D."/>
            <person name="Moolhuijzen P."/>
            <person name="Goolsby J.A."/>
            <person name="Tidwell J."/>
            <person name="Bellgard S.E."/>
            <person name="Bellgard M.I."/>
        </authorList>
    </citation>
    <scope>NUCLEOTIDE SEQUENCE</scope>
    <source>
        <tissue evidence="1">Shoot tissue taken approximately 20 cm above the soil surface</tissue>
    </source>
</reference>
<proteinExistence type="predicted"/>
<accession>A0A0A8Y564</accession>
<protein>
    <submittedName>
        <fullName evidence="1">Uncharacterized protein</fullName>
    </submittedName>
</protein>